<organism evidence="10 11">
    <name type="scientific">Caligus rogercresseyi</name>
    <name type="common">Sea louse</name>
    <dbReference type="NCBI Taxonomy" id="217165"/>
    <lineage>
        <taxon>Eukaryota</taxon>
        <taxon>Metazoa</taxon>
        <taxon>Ecdysozoa</taxon>
        <taxon>Arthropoda</taxon>
        <taxon>Crustacea</taxon>
        <taxon>Multicrustacea</taxon>
        <taxon>Hexanauplia</taxon>
        <taxon>Copepoda</taxon>
        <taxon>Siphonostomatoida</taxon>
        <taxon>Caligidae</taxon>
        <taxon>Caligus</taxon>
    </lineage>
</organism>
<evidence type="ECO:0000256" key="4">
    <source>
        <dbReference type="ARBA" id="ARBA00022692"/>
    </source>
</evidence>
<evidence type="ECO:0000256" key="1">
    <source>
        <dbReference type="ARBA" id="ARBA00004141"/>
    </source>
</evidence>
<dbReference type="GO" id="GO:0004888">
    <property type="term" value="F:transmembrane signaling receptor activity"/>
    <property type="evidence" value="ECO:0007669"/>
    <property type="project" value="InterPro"/>
</dbReference>
<evidence type="ECO:0000256" key="7">
    <source>
        <dbReference type="ARBA" id="ARBA00023170"/>
    </source>
</evidence>
<dbReference type="GO" id="GO:0060070">
    <property type="term" value="P:canonical Wnt signaling pathway"/>
    <property type="evidence" value="ECO:0007669"/>
    <property type="project" value="TreeGrafter"/>
</dbReference>
<proteinExistence type="inferred from homology"/>
<dbReference type="Pfam" id="PF01534">
    <property type="entry name" value="Frizzled"/>
    <property type="match status" value="2"/>
</dbReference>
<dbReference type="GO" id="GO:0035567">
    <property type="term" value="P:non-canonical Wnt signaling pathway"/>
    <property type="evidence" value="ECO:0007669"/>
    <property type="project" value="TreeGrafter"/>
</dbReference>
<dbReference type="OrthoDB" id="5959102at2759"/>
<dbReference type="AlphaFoldDB" id="A0A7T8GP78"/>
<comment type="subcellular location">
    <subcellularLocation>
        <location evidence="1">Membrane</location>
        <topology evidence="1">Multi-pass membrane protein</topology>
    </subcellularLocation>
</comment>
<keyword evidence="11" id="KW-1185">Reference proteome</keyword>
<evidence type="ECO:0000259" key="9">
    <source>
        <dbReference type="PROSITE" id="PS50261"/>
    </source>
</evidence>
<feature type="transmembrane region" description="Helical" evidence="8">
    <location>
        <begin position="256"/>
        <end position="280"/>
    </location>
</feature>
<dbReference type="SMART" id="SM01330">
    <property type="entry name" value="Frizzled"/>
    <property type="match status" value="1"/>
</dbReference>
<evidence type="ECO:0000313" key="11">
    <source>
        <dbReference type="Proteomes" id="UP000595437"/>
    </source>
</evidence>
<accession>A0A7T8GP78</accession>
<dbReference type="InterPro" id="IPR017981">
    <property type="entry name" value="GPCR_2-like_7TM"/>
</dbReference>
<dbReference type="InterPro" id="IPR036790">
    <property type="entry name" value="Frizzled_dom_sf"/>
</dbReference>
<dbReference type="InterPro" id="IPR000539">
    <property type="entry name" value="Frizzled/Smoothened_7TM"/>
</dbReference>
<feature type="domain" description="G-protein coupled receptors family 2 profile 2" evidence="9">
    <location>
        <begin position="214"/>
        <end position="278"/>
    </location>
</feature>
<name>A0A7T8GP78_CALRO</name>
<dbReference type="PROSITE" id="PS50261">
    <property type="entry name" value="G_PROTEIN_RECEP_F2_4"/>
    <property type="match status" value="1"/>
</dbReference>
<dbReference type="PANTHER" id="PTHR11309">
    <property type="entry name" value="FRIZZLED"/>
    <property type="match status" value="1"/>
</dbReference>
<gene>
    <name evidence="10" type="ORF">FKW44_022997</name>
</gene>
<evidence type="ECO:0000256" key="8">
    <source>
        <dbReference type="SAM" id="Phobius"/>
    </source>
</evidence>
<dbReference type="InterPro" id="IPR015526">
    <property type="entry name" value="Frizzled/SFRP"/>
</dbReference>
<dbReference type="Gene3D" id="1.20.1070.10">
    <property type="entry name" value="Rhodopsin 7-helix transmembrane proteins"/>
    <property type="match status" value="2"/>
</dbReference>
<sequence length="386" mass="43042">RRQCEPLLLKMGFSWPAHFDCSRFYPANREHEMCMKGPDESSLRLHPELPLSTLHTFVSNPLFRQQPPPQIQDYLLLLEADLNMQNPAKTQIPHPYIHVEHINSCVPLCSSNILFDEEQKTFAQIWMGAWSGVSLLGLLPQPREFPDKAVIYLTLSYGLSALSYIFRLLVGKEAYACQSLDRSLRNELCAFGALLFTFQACPAPLGGPNGYAPLYHLIAWGIPAALSIAVLLSKLIDAHELTGMCGVGNQREDALWTYVIIPESIQFALSHAFFAIGLLASLCRIKRRIYIHGSLSFGSFTLFPRGLFWAVTGGCDAERSAERGDIYAEDMHVQCHWAHFCILDLVQGDPWGMEEAGNKEEKAVDAGFSHRALPAAASGKDISMCK</sequence>
<dbReference type="GO" id="GO:0005615">
    <property type="term" value="C:extracellular space"/>
    <property type="evidence" value="ECO:0007669"/>
    <property type="project" value="TreeGrafter"/>
</dbReference>
<dbReference type="Gene3D" id="1.10.2000.10">
    <property type="entry name" value="Frizzled cysteine-rich domain"/>
    <property type="match status" value="1"/>
</dbReference>
<dbReference type="EMBL" id="CP045906">
    <property type="protein sequence ID" value="QQP34935.1"/>
    <property type="molecule type" value="Genomic_DNA"/>
</dbReference>
<comment type="similarity">
    <text evidence="2">Belongs to the G-protein coupled receptor Fz/Smo family.</text>
</comment>
<dbReference type="PANTHER" id="PTHR11309:SF99">
    <property type="entry name" value="FRIZZLED-4"/>
    <property type="match status" value="1"/>
</dbReference>
<keyword evidence="7" id="KW-0675">Receptor</keyword>
<evidence type="ECO:0000256" key="3">
    <source>
        <dbReference type="ARBA" id="ARBA00022473"/>
    </source>
</evidence>
<feature type="transmembrane region" description="Helical" evidence="8">
    <location>
        <begin position="149"/>
        <end position="170"/>
    </location>
</feature>
<feature type="transmembrane region" description="Helical" evidence="8">
    <location>
        <begin position="214"/>
        <end position="236"/>
    </location>
</feature>
<evidence type="ECO:0000313" key="10">
    <source>
        <dbReference type="EMBL" id="QQP34935.1"/>
    </source>
</evidence>
<evidence type="ECO:0000256" key="2">
    <source>
        <dbReference type="ARBA" id="ARBA00008077"/>
    </source>
</evidence>
<keyword evidence="5 8" id="KW-1133">Transmembrane helix</keyword>
<reference evidence="11" key="1">
    <citation type="submission" date="2021-01" db="EMBL/GenBank/DDBJ databases">
        <title>Caligus Genome Assembly.</title>
        <authorList>
            <person name="Gallardo-Escarate C."/>
        </authorList>
    </citation>
    <scope>NUCLEOTIDE SEQUENCE [LARGE SCALE GENOMIC DNA]</scope>
</reference>
<feature type="non-terminal residue" evidence="10">
    <location>
        <position position="1"/>
    </location>
</feature>
<dbReference type="GO" id="GO:0017147">
    <property type="term" value="F:Wnt-protein binding"/>
    <property type="evidence" value="ECO:0007669"/>
    <property type="project" value="TreeGrafter"/>
</dbReference>
<keyword evidence="4 8" id="KW-0812">Transmembrane</keyword>
<feature type="transmembrane region" description="Helical" evidence="8">
    <location>
        <begin position="190"/>
        <end position="207"/>
    </location>
</feature>
<evidence type="ECO:0000256" key="6">
    <source>
        <dbReference type="ARBA" id="ARBA00023136"/>
    </source>
</evidence>
<dbReference type="GO" id="GO:0016020">
    <property type="term" value="C:membrane"/>
    <property type="evidence" value="ECO:0007669"/>
    <property type="project" value="UniProtKB-SubCell"/>
</dbReference>
<keyword evidence="6 8" id="KW-0472">Membrane</keyword>
<protein>
    <recommendedName>
        <fullName evidence="9">G-protein coupled receptors family 2 profile 2 domain-containing protein</fullName>
    </recommendedName>
</protein>
<evidence type="ECO:0000256" key="5">
    <source>
        <dbReference type="ARBA" id="ARBA00022989"/>
    </source>
</evidence>
<keyword evidence="3" id="KW-0217">Developmental protein</keyword>
<dbReference type="Proteomes" id="UP000595437">
    <property type="component" value="Chromosome 17"/>
</dbReference>